<accession>A0A0A9A4R4</accession>
<reference evidence="1" key="2">
    <citation type="journal article" date="2015" name="Data Brief">
        <title>Shoot transcriptome of the giant reed, Arundo donax.</title>
        <authorList>
            <person name="Barrero R.A."/>
            <person name="Guerrero F.D."/>
            <person name="Moolhuijzen P."/>
            <person name="Goolsby J.A."/>
            <person name="Tidwell J."/>
            <person name="Bellgard S.E."/>
            <person name="Bellgard M.I."/>
        </authorList>
    </citation>
    <scope>NUCLEOTIDE SEQUENCE</scope>
    <source>
        <tissue evidence="1">Shoot tissue taken approximately 20 cm above the soil surface</tissue>
    </source>
</reference>
<proteinExistence type="predicted"/>
<protein>
    <submittedName>
        <fullName evidence="1">Uncharacterized protein</fullName>
    </submittedName>
</protein>
<evidence type="ECO:0000313" key="1">
    <source>
        <dbReference type="EMBL" id="JAD46619.1"/>
    </source>
</evidence>
<name>A0A0A9A4R4_ARUDO</name>
<organism evidence="1">
    <name type="scientific">Arundo donax</name>
    <name type="common">Giant reed</name>
    <name type="synonym">Donax arundinaceus</name>
    <dbReference type="NCBI Taxonomy" id="35708"/>
    <lineage>
        <taxon>Eukaryota</taxon>
        <taxon>Viridiplantae</taxon>
        <taxon>Streptophyta</taxon>
        <taxon>Embryophyta</taxon>
        <taxon>Tracheophyta</taxon>
        <taxon>Spermatophyta</taxon>
        <taxon>Magnoliopsida</taxon>
        <taxon>Liliopsida</taxon>
        <taxon>Poales</taxon>
        <taxon>Poaceae</taxon>
        <taxon>PACMAD clade</taxon>
        <taxon>Arundinoideae</taxon>
        <taxon>Arundineae</taxon>
        <taxon>Arundo</taxon>
    </lineage>
</organism>
<dbReference type="EMBL" id="GBRH01251276">
    <property type="protein sequence ID" value="JAD46619.1"/>
    <property type="molecule type" value="Transcribed_RNA"/>
</dbReference>
<sequence length="13" mass="1450">MPLRGELILSHSP</sequence>
<reference evidence="1" key="1">
    <citation type="submission" date="2014-09" db="EMBL/GenBank/DDBJ databases">
        <authorList>
            <person name="Magalhaes I.L.F."/>
            <person name="Oliveira U."/>
            <person name="Santos F.R."/>
            <person name="Vidigal T.H.D.A."/>
            <person name="Brescovit A.D."/>
            <person name="Santos A.J."/>
        </authorList>
    </citation>
    <scope>NUCLEOTIDE SEQUENCE</scope>
    <source>
        <tissue evidence="1">Shoot tissue taken approximately 20 cm above the soil surface</tissue>
    </source>
</reference>